<feature type="region of interest" description="Disordered" evidence="1">
    <location>
        <begin position="85"/>
        <end position="115"/>
    </location>
</feature>
<feature type="compositionally biased region" description="Low complexity" evidence="1">
    <location>
        <begin position="105"/>
        <end position="115"/>
    </location>
</feature>
<feature type="compositionally biased region" description="Basic residues" evidence="1">
    <location>
        <begin position="89"/>
        <end position="101"/>
    </location>
</feature>
<dbReference type="Proteomes" id="UP000094112">
    <property type="component" value="Unassembled WGS sequence"/>
</dbReference>
<name>A0A1E3NVM0_WICAA</name>
<dbReference type="CDD" id="cd00067">
    <property type="entry name" value="GAL4"/>
    <property type="match status" value="1"/>
</dbReference>
<dbReference type="InterPro" id="IPR036864">
    <property type="entry name" value="Zn2-C6_fun-type_DNA-bd_sf"/>
</dbReference>
<dbReference type="InterPro" id="IPR052400">
    <property type="entry name" value="Zn2-C6_fungal_TF"/>
</dbReference>
<dbReference type="PANTHER" id="PTHR47657">
    <property type="entry name" value="STEROL REGULATORY ELEMENT-BINDING PROTEIN ECM22"/>
    <property type="match status" value="1"/>
</dbReference>
<feature type="region of interest" description="Disordered" evidence="1">
    <location>
        <begin position="21"/>
        <end position="50"/>
    </location>
</feature>
<evidence type="ECO:0000256" key="1">
    <source>
        <dbReference type="SAM" id="MobiDB-lite"/>
    </source>
</evidence>
<dbReference type="GO" id="GO:0000981">
    <property type="term" value="F:DNA-binding transcription factor activity, RNA polymerase II-specific"/>
    <property type="evidence" value="ECO:0007669"/>
    <property type="project" value="InterPro"/>
</dbReference>
<dbReference type="STRING" id="683960.A0A1E3NVM0"/>
<dbReference type="InterPro" id="IPR001138">
    <property type="entry name" value="Zn2Cys6_DnaBD"/>
</dbReference>
<sequence>MEQLLLDAAFPPISEFPDLIKESSTKSNKAATPTGRFNGGISKPEKKTRSRAGCFSCKKLKIKCNEAKPICEYCNHTGRECAYPEAKPKAPRKRRARKSKKAQNEESSSSSSSLSDESTVEKELFSGLPLIPIDTDFVEIQSKPLQRLNSMSLQLEVSSFELKLLRFFLDFGASFFSFNVHEETYRFWSTEVPKLWCSSDLVKFSIYAISSVRLLANYELNHIETIDIEDEVDPLFGTVEIRTVNLLQKAREYIQNTSELAEQFKTLVLSNAINEDLSEILGYFAIAKSVLVAAKGVFPNSTKIDHPHPDPSGLYNMLSFVRGNYDVIALNVSHLKGTKFECILLPAEKQITTIDSEFVFIKYLRDYVDFVICDADILQFNYYTVISSVEIGAHRSLVFKYPVPFFRALLDFAVNDVYLNALNSKEHVAMKIMFYFCSLCSILDFKMFKNSSMWDDFVELYKVHSFGLFEGKFEDEMDENVYDCVVARRKSELPYDLQILRTLGKPLADFKNGKIELVPSEPEDVFF</sequence>
<dbReference type="Pfam" id="PF00172">
    <property type="entry name" value="Zn_clus"/>
    <property type="match status" value="1"/>
</dbReference>
<dbReference type="Gene3D" id="4.10.240.10">
    <property type="entry name" value="Zn(2)-C6 fungal-type DNA-binding domain"/>
    <property type="match status" value="1"/>
</dbReference>
<dbReference type="EMBL" id="KV454214">
    <property type="protein sequence ID" value="ODQ57154.1"/>
    <property type="molecule type" value="Genomic_DNA"/>
</dbReference>
<dbReference type="OrthoDB" id="3546279at2759"/>
<gene>
    <name evidence="3" type="ORF">WICANDRAFT_65415</name>
</gene>
<dbReference type="RefSeq" id="XP_019036361.1">
    <property type="nucleotide sequence ID" value="XM_019183907.1"/>
</dbReference>
<evidence type="ECO:0000313" key="4">
    <source>
        <dbReference type="Proteomes" id="UP000094112"/>
    </source>
</evidence>
<dbReference type="PANTHER" id="PTHR47657:SF7">
    <property type="entry name" value="STEROL REGULATORY ELEMENT-BINDING PROTEIN ECM22"/>
    <property type="match status" value="1"/>
</dbReference>
<dbReference type="AlphaFoldDB" id="A0A1E3NVM0"/>
<dbReference type="GeneID" id="30201153"/>
<evidence type="ECO:0000313" key="3">
    <source>
        <dbReference type="EMBL" id="ODQ57154.1"/>
    </source>
</evidence>
<feature type="domain" description="Zn(2)-C6 fungal-type" evidence="2">
    <location>
        <begin position="53"/>
        <end position="83"/>
    </location>
</feature>
<evidence type="ECO:0000259" key="2">
    <source>
        <dbReference type="PROSITE" id="PS50048"/>
    </source>
</evidence>
<proteinExistence type="predicted"/>
<dbReference type="SMART" id="SM00066">
    <property type="entry name" value="GAL4"/>
    <property type="match status" value="1"/>
</dbReference>
<reference evidence="3 4" key="1">
    <citation type="journal article" date="2016" name="Proc. Natl. Acad. Sci. U.S.A.">
        <title>Comparative genomics of biotechnologically important yeasts.</title>
        <authorList>
            <person name="Riley R."/>
            <person name="Haridas S."/>
            <person name="Wolfe K.H."/>
            <person name="Lopes M.R."/>
            <person name="Hittinger C.T."/>
            <person name="Goeker M."/>
            <person name="Salamov A.A."/>
            <person name="Wisecaver J.H."/>
            <person name="Long T.M."/>
            <person name="Calvey C.H."/>
            <person name="Aerts A.L."/>
            <person name="Barry K.W."/>
            <person name="Choi C."/>
            <person name="Clum A."/>
            <person name="Coughlan A.Y."/>
            <person name="Deshpande S."/>
            <person name="Douglass A.P."/>
            <person name="Hanson S.J."/>
            <person name="Klenk H.-P."/>
            <person name="LaButti K.M."/>
            <person name="Lapidus A."/>
            <person name="Lindquist E.A."/>
            <person name="Lipzen A.M."/>
            <person name="Meier-Kolthoff J.P."/>
            <person name="Ohm R.A."/>
            <person name="Otillar R.P."/>
            <person name="Pangilinan J.L."/>
            <person name="Peng Y."/>
            <person name="Rokas A."/>
            <person name="Rosa C.A."/>
            <person name="Scheuner C."/>
            <person name="Sibirny A.A."/>
            <person name="Slot J.C."/>
            <person name="Stielow J.B."/>
            <person name="Sun H."/>
            <person name="Kurtzman C.P."/>
            <person name="Blackwell M."/>
            <person name="Grigoriev I.V."/>
            <person name="Jeffries T.W."/>
        </authorList>
    </citation>
    <scope>NUCLEOTIDE SEQUENCE [LARGE SCALE GENOMIC DNA]</scope>
    <source>
        <strain evidence="4">ATCC 58044 / CBS 1984 / NCYC 433 / NRRL Y-366-8</strain>
    </source>
</reference>
<protein>
    <recommendedName>
        <fullName evidence="2">Zn(2)-C6 fungal-type domain-containing protein</fullName>
    </recommendedName>
</protein>
<keyword evidence="4" id="KW-1185">Reference proteome</keyword>
<accession>A0A1E3NVM0</accession>
<dbReference type="SUPFAM" id="SSF57701">
    <property type="entry name" value="Zn2/Cys6 DNA-binding domain"/>
    <property type="match status" value="1"/>
</dbReference>
<dbReference type="PROSITE" id="PS50048">
    <property type="entry name" value="ZN2_CY6_FUNGAL_2"/>
    <property type="match status" value="1"/>
</dbReference>
<dbReference type="GO" id="GO:0008270">
    <property type="term" value="F:zinc ion binding"/>
    <property type="evidence" value="ECO:0007669"/>
    <property type="project" value="InterPro"/>
</dbReference>
<dbReference type="PROSITE" id="PS00463">
    <property type="entry name" value="ZN2_CY6_FUNGAL_1"/>
    <property type="match status" value="1"/>
</dbReference>
<organism evidence="3 4">
    <name type="scientific">Wickerhamomyces anomalus (strain ATCC 58044 / CBS 1984 / NCYC 433 / NRRL Y-366-8)</name>
    <name type="common">Yeast</name>
    <name type="synonym">Hansenula anomala</name>
    <dbReference type="NCBI Taxonomy" id="683960"/>
    <lineage>
        <taxon>Eukaryota</taxon>
        <taxon>Fungi</taxon>
        <taxon>Dikarya</taxon>
        <taxon>Ascomycota</taxon>
        <taxon>Saccharomycotina</taxon>
        <taxon>Saccharomycetes</taxon>
        <taxon>Phaffomycetales</taxon>
        <taxon>Wickerhamomycetaceae</taxon>
        <taxon>Wickerhamomyces</taxon>
    </lineage>
</organism>